<dbReference type="PRINTS" id="PR00038">
    <property type="entry name" value="HTHLUXR"/>
</dbReference>
<dbReference type="SMART" id="SM00421">
    <property type="entry name" value="HTH_LUXR"/>
    <property type="match status" value="1"/>
</dbReference>
<dbReference type="Proteomes" id="UP000264006">
    <property type="component" value="Chromosome"/>
</dbReference>
<dbReference type="SUPFAM" id="SSF52540">
    <property type="entry name" value="P-loop containing nucleoside triphosphate hydrolases"/>
    <property type="match status" value="1"/>
</dbReference>
<dbReference type="SUPFAM" id="SSF48452">
    <property type="entry name" value="TPR-like"/>
    <property type="match status" value="1"/>
</dbReference>
<evidence type="ECO:0000313" key="4">
    <source>
        <dbReference type="EMBL" id="AXV05416.1"/>
    </source>
</evidence>
<dbReference type="InterPro" id="IPR027417">
    <property type="entry name" value="P-loop_NTPase"/>
</dbReference>
<dbReference type="Pfam" id="PF13191">
    <property type="entry name" value="AAA_16"/>
    <property type="match status" value="1"/>
</dbReference>
<dbReference type="GO" id="GO:0004016">
    <property type="term" value="F:adenylate cyclase activity"/>
    <property type="evidence" value="ECO:0007669"/>
    <property type="project" value="TreeGrafter"/>
</dbReference>
<proteinExistence type="predicted"/>
<sequence length="964" mass="101545">MTLPRHPEPPVGRADDLAVLNRLAAAARRDTDLRVALVSGDAGMGKSHLVAAFAAELEDALVLVGECLDLDGAARPWAPLVQALRPVLRDPASEAAAALDDPARAALSRLVPELGVRPERAQGLADIDVGQTQLYEHLLALLERLGRGAGLLVLVIEDLHFSEPSTRDLLAFLSQNLTGAPVLLVATVRGDEITRRHPAARLLTALRRGTRTTELVLGPLGPVAMTQLLRPLCEHLPDQHAIDEVLDRADGNPFFGLELARSGRQIPDHLGDLLLDRFDELAEPTREVLRLVAAAGDSIGHDLLRRITGMDETAATRALREAIDHRLLVVTSDGTYRFRHALLQEVVHDLLLPGEATRLHQALAAALEADGGLRGRHAAAIARHHQVAGDAARGLEASFAAGVAALDAVAYVEAQRHFERVAQLWPDVPDADARTGTDLAEVLKKAALCAISGDDGRRGLLLARQALTHLDPDADPRRRALIQMWIGHGMQHFGEPSGVDAYRTAVAMVGEEPSSERARVLAALAKGLMVTNDTVEAEQVATESIAVARAVGSSRDEAYSLITLGTIEMERGDLEAGRDHLEEGKRLAADLGRIDYVLRAHTNLSHSLMLAGQLEGSVAVAQRGVALARANGLLRTHGVYQQGNMVEALVPLGRLAEAVELAEENVALAPDGLSGSHAYLGQAEARLLLGDVDAAAAAVASAKRHARASAEPQFTSRAAVVSAGVQQALGNHGAALAEARTALADLVDGEGPAGYEAALAVLVLEAALALASTEPVPEEVIAEVIATVDAATVRGQTMLHVAHAARLSALAAQLEGADAREAWRAAAAVHDEMGLAPGQARCLLSLAEAALDAGDRAEAQEAWKAATRVAEDIGAGRLAMAAVILGRRGGFLDPDRVEDPYGLTNREMEVLRLVADGMSNAQIGAELFITGKTASVHVSNILAKMGVASRGQAAAEAHRAGLFG</sequence>
<dbReference type="SMART" id="SM00028">
    <property type="entry name" value="TPR"/>
    <property type="match status" value="5"/>
</dbReference>
<dbReference type="EMBL" id="CP031165">
    <property type="protein sequence ID" value="AXV05416.1"/>
    <property type="molecule type" value="Genomic_DNA"/>
</dbReference>
<dbReference type="InterPro" id="IPR041664">
    <property type="entry name" value="AAA_16"/>
</dbReference>
<keyword evidence="5" id="KW-1185">Reference proteome</keyword>
<dbReference type="CDD" id="cd06170">
    <property type="entry name" value="LuxR_C_like"/>
    <property type="match status" value="1"/>
</dbReference>
<evidence type="ECO:0000256" key="2">
    <source>
        <dbReference type="ARBA" id="ARBA00022840"/>
    </source>
</evidence>
<organism evidence="4 5">
    <name type="scientific">Euzebya pacifica</name>
    <dbReference type="NCBI Taxonomy" id="1608957"/>
    <lineage>
        <taxon>Bacteria</taxon>
        <taxon>Bacillati</taxon>
        <taxon>Actinomycetota</taxon>
        <taxon>Nitriliruptoria</taxon>
        <taxon>Euzebyales</taxon>
    </lineage>
</organism>
<dbReference type="SMART" id="SM00382">
    <property type="entry name" value="AAA"/>
    <property type="match status" value="1"/>
</dbReference>
<name>A0A346XT69_9ACTN</name>
<keyword evidence="2" id="KW-0067">ATP-binding</keyword>
<dbReference type="InterPro" id="IPR000792">
    <property type="entry name" value="Tscrpt_reg_LuxR_C"/>
</dbReference>
<dbReference type="GO" id="GO:0006355">
    <property type="term" value="P:regulation of DNA-templated transcription"/>
    <property type="evidence" value="ECO:0007669"/>
    <property type="project" value="InterPro"/>
</dbReference>
<dbReference type="GO" id="GO:0005737">
    <property type="term" value="C:cytoplasm"/>
    <property type="evidence" value="ECO:0007669"/>
    <property type="project" value="TreeGrafter"/>
</dbReference>
<feature type="domain" description="HTH luxR-type" evidence="3">
    <location>
        <begin position="896"/>
        <end position="961"/>
    </location>
</feature>
<evidence type="ECO:0000313" key="5">
    <source>
        <dbReference type="Proteomes" id="UP000264006"/>
    </source>
</evidence>
<keyword evidence="1" id="KW-0547">Nucleotide-binding</keyword>
<dbReference type="RefSeq" id="WP_164709888.1">
    <property type="nucleotide sequence ID" value="NZ_CP031165.1"/>
</dbReference>
<dbReference type="GO" id="GO:0005524">
    <property type="term" value="F:ATP binding"/>
    <property type="evidence" value="ECO:0007669"/>
    <property type="project" value="UniProtKB-KW"/>
</dbReference>
<gene>
    <name evidence="4" type="ORF">DVS28_a0715</name>
</gene>
<dbReference type="PANTHER" id="PTHR16305">
    <property type="entry name" value="TESTICULAR SOLUBLE ADENYLYL CYCLASE"/>
    <property type="match status" value="1"/>
</dbReference>
<dbReference type="InterPro" id="IPR016032">
    <property type="entry name" value="Sig_transdc_resp-reg_C-effctor"/>
</dbReference>
<dbReference type="KEGG" id="euz:DVS28_a0715"/>
<dbReference type="InterPro" id="IPR036388">
    <property type="entry name" value="WH-like_DNA-bd_sf"/>
</dbReference>
<evidence type="ECO:0000256" key="1">
    <source>
        <dbReference type="ARBA" id="ARBA00022741"/>
    </source>
</evidence>
<dbReference type="Pfam" id="PF00196">
    <property type="entry name" value="GerE"/>
    <property type="match status" value="1"/>
</dbReference>
<dbReference type="InterPro" id="IPR003593">
    <property type="entry name" value="AAA+_ATPase"/>
</dbReference>
<dbReference type="AlphaFoldDB" id="A0A346XT69"/>
<evidence type="ECO:0000259" key="3">
    <source>
        <dbReference type="PROSITE" id="PS50043"/>
    </source>
</evidence>
<dbReference type="PANTHER" id="PTHR16305:SF35">
    <property type="entry name" value="TRANSCRIPTIONAL ACTIVATOR DOMAIN"/>
    <property type="match status" value="1"/>
</dbReference>
<dbReference type="InterPro" id="IPR011990">
    <property type="entry name" value="TPR-like_helical_dom_sf"/>
</dbReference>
<dbReference type="Gene3D" id="1.10.10.10">
    <property type="entry name" value="Winged helix-like DNA-binding domain superfamily/Winged helix DNA-binding domain"/>
    <property type="match status" value="1"/>
</dbReference>
<dbReference type="GO" id="GO:0003677">
    <property type="term" value="F:DNA binding"/>
    <property type="evidence" value="ECO:0007669"/>
    <property type="project" value="InterPro"/>
</dbReference>
<dbReference type="SUPFAM" id="SSF46894">
    <property type="entry name" value="C-terminal effector domain of the bipartite response regulators"/>
    <property type="match status" value="1"/>
</dbReference>
<dbReference type="InterPro" id="IPR019734">
    <property type="entry name" value="TPR_rpt"/>
</dbReference>
<reference evidence="4 5" key="1">
    <citation type="submission" date="2018-09" db="EMBL/GenBank/DDBJ databases">
        <title>Complete genome sequence of Euzebya sp. DY32-46 isolated from seawater of Pacific Ocean.</title>
        <authorList>
            <person name="Xu L."/>
            <person name="Wu Y.-H."/>
            <person name="Xu X.-W."/>
        </authorList>
    </citation>
    <scope>NUCLEOTIDE SEQUENCE [LARGE SCALE GENOMIC DNA]</scope>
    <source>
        <strain evidence="4 5">DY32-46</strain>
    </source>
</reference>
<dbReference type="PROSITE" id="PS50043">
    <property type="entry name" value="HTH_LUXR_2"/>
    <property type="match status" value="1"/>
</dbReference>
<accession>A0A346XT69</accession>
<dbReference type="Gene3D" id="1.25.40.10">
    <property type="entry name" value="Tetratricopeptide repeat domain"/>
    <property type="match status" value="2"/>
</dbReference>
<protein>
    <submittedName>
        <fullName evidence="4">LuxR-family transcriptional regulator</fullName>
    </submittedName>
</protein>